<protein>
    <submittedName>
        <fullName evidence="3">Transposase</fullName>
    </submittedName>
</protein>
<name>A0A450YD27_9GAMM</name>
<dbReference type="NCBIfam" id="NF033547">
    <property type="entry name" value="transpos_IS1595"/>
    <property type="match status" value="1"/>
</dbReference>
<evidence type="ECO:0000259" key="2">
    <source>
        <dbReference type="SMART" id="SM01126"/>
    </source>
</evidence>
<sequence length="310" mass="35108">MCKVTISAFNFMRKFSDKEKARIYIEQRRWNGTPTCPHCGEASKITIRGGKREGYFKCRSCKQEFTVRTGTVFERSHIDLDKWLFGIYQLMVARKGISSLQLSKELGITQKSTWFMLHRLREACGDNLQAFRGTVEIDETYVGGKEKNKHGSKKLRAGRGSVGKTPVVGMRQREKGTVKAFPVDNVTRETLHSAVIGNVEAGSTIYSDEHKGYVGLSDKGYNHNSVNHSAKEYVNEMAHTNGIESVWAVLKRGYNGIYHHMSTKHLAKYVDEFSFRLNDGNVKIHIMDRIDALLAGSEGKRITYKELTGE</sequence>
<dbReference type="Pfam" id="PF12762">
    <property type="entry name" value="DDE_Tnp_IS1595"/>
    <property type="match status" value="1"/>
</dbReference>
<feature type="region of interest" description="Disordered" evidence="1">
    <location>
        <begin position="145"/>
        <end position="164"/>
    </location>
</feature>
<gene>
    <name evidence="3" type="ORF">BECKTC1821D_GA0114238_100659</name>
</gene>
<dbReference type="PANTHER" id="PTHR47163">
    <property type="entry name" value="DDE_TNP_IS1595 DOMAIN-CONTAINING PROTEIN"/>
    <property type="match status" value="1"/>
</dbReference>
<evidence type="ECO:0000256" key="1">
    <source>
        <dbReference type="SAM" id="MobiDB-lite"/>
    </source>
</evidence>
<dbReference type="Pfam" id="PF12760">
    <property type="entry name" value="Zn_ribbon_IS1595"/>
    <property type="match status" value="1"/>
</dbReference>
<feature type="domain" description="ISXO2-like transposase" evidence="2">
    <location>
        <begin position="130"/>
        <end position="278"/>
    </location>
</feature>
<evidence type="ECO:0000313" key="3">
    <source>
        <dbReference type="EMBL" id="VFK39447.1"/>
    </source>
</evidence>
<reference evidence="3" key="1">
    <citation type="submission" date="2019-02" db="EMBL/GenBank/DDBJ databases">
        <authorList>
            <person name="Gruber-Vodicka R. H."/>
            <person name="Seah K. B. B."/>
        </authorList>
    </citation>
    <scope>NUCLEOTIDE SEQUENCE</scope>
    <source>
        <strain evidence="3">BECK_BZ123</strain>
    </source>
</reference>
<dbReference type="PANTHER" id="PTHR47163:SF2">
    <property type="entry name" value="SI:DKEY-17M8.2"/>
    <property type="match status" value="1"/>
</dbReference>
<dbReference type="SMART" id="SM01126">
    <property type="entry name" value="DDE_Tnp_IS1595"/>
    <property type="match status" value="1"/>
</dbReference>
<accession>A0A450YD27</accession>
<dbReference type="AlphaFoldDB" id="A0A450YD27"/>
<feature type="compositionally biased region" description="Basic residues" evidence="1">
    <location>
        <begin position="147"/>
        <end position="157"/>
    </location>
</feature>
<dbReference type="InterPro" id="IPR024445">
    <property type="entry name" value="Tnp_ISXO2-like"/>
</dbReference>
<proteinExistence type="predicted"/>
<organism evidence="3">
    <name type="scientific">Candidatus Kentrum sp. TC</name>
    <dbReference type="NCBI Taxonomy" id="2126339"/>
    <lineage>
        <taxon>Bacteria</taxon>
        <taxon>Pseudomonadati</taxon>
        <taxon>Pseudomonadota</taxon>
        <taxon>Gammaproteobacteria</taxon>
        <taxon>Candidatus Kentrum</taxon>
    </lineage>
</organism>
<dbReference type="EMBL" id="CAADFS010000006">
    <property type="protein sequence ID" value="VFK39447.1"/>
    <property type="molecule type" value="Genomic_DNA"/>
</dbReference>
<dbReference type="InterPro" id="IPR053164">
    <property type="entry name" value="IS1016-like_transposase"/>
</dbReference>
<dbReference type="InterPro" id="IPR024442">
    <property type="entry name" value="Transposase_Zn_ribbon"/>
</dbReference>